<dbReference type="RefSeq" id="XP_001246411.2">
    <property type="nucleotide sequence ID" value="XM_001246410.2"/>
</dbReference>
<gene>
    <name evidence="3" type="ORF">CIMG_00182</name>
</gene>
<dbReference type="STRING" id="246410.A0A0E1RY16"/>
<evidence type="ECO:0000313" key="4">
    <source>
        <dbReference type="Proteomes" id="UP000001261"/>
    </source>
</evidence>
<keyword evidence="1" id="KW-0732">Signal</keyword>
<feature type="domain" description="Amidase" evidence="2">
    <location>
        <begin position="117"/>
        <end position="526"/>
    </location>
</feature>
<protein>
    <recommendedName>
        <fullName evidence="2">Amidase domain-containing protein</fullName>
    </recommendedName>
</protein>
<dbReference type="OMA" id="CGGDTMN"/>
<feature type="chain" id="PRO_5002385836" description="Amidase domain-containing protein" evidence="1">
    <location>
        <begin position="18"/>
        <end position="579"/>
    </location>
</feature>
<organism evidence="3 4">
    <name type="scientific">Coccidioides immitis (strain RS)</name>
    <name type="common">Valley fever fungus</name>
    <dbReference type="NCBI Taxonomy" id="246410"/>
    <lineage>
        <taxon>Eukaryota</taxon>
        <taxon>Fungi</taxon>
        <taxon>Dikarya</taxon>
        <taxon>Ascomycota</taxon>
        <taxon>Pezizomycotina</taxon>
        <taxon>Eurotiomycetes</taxon>
        <taxon>Eurotiomycetidae</taxon>
        <taxon>Onygenales</taxon>
        <taxon>Onygenaceae</taxon>
        <taxon>Coccidioides</taxon>
    </lineage>
</organism>
<reference evidence="4" key="2">
    <citation type="journal article" date="2010" name="Genome Res.">
        <title>Population genomic sequencing of Coccidioides fungi reveals recent hybridization and transposon control.</title>
        <authorList>
            <person name="Neafsey D.E."/>
            <person name="Barker B.M."/>
            <person name="Sharpton T.J."/>
            <person name="Stajich J.E."/>
            <person name="Park D.J."/>
            <person name="Whiston E."/>
            <person name="Hung C.-Y."/>
            <person name="McMahan C."/>
            <person name="White J."/>
            <person name="Sykes S."/>
            <person name="Heiman D."/>
            <person name="Young S."/>
            <person name="Zeng Q."/>
            <person name="Abouelleil A."/>
            <person name="Aftuck L."/>
            <person name="Bessette D."/>
            <person name="Brown A."/>
            <person name="FitzGerald M."/>
            <person name="Lui A."/>
            <person name="Macdonald J.P."/>
            <person name="Priest M."/>
            <person name="Orbach M.J."/>
            <person name="Galgiani J.N."/>
            <person name="Kirkland T.N."/>
            <person name="Cole G.T."/>
            <person name="Birren B.W."/>
            <person name="Henn M.R."/>
            <person name="Taylor J.W."/>
            <person name="Rounsley S.D."/>
        </authorList>
    </citation>
    <scope>GENOME REANNOTATION</scope>
    <source>
        <strain evidence="4">RS</strain>
    </source>
</reference>
<dbReference type="PANTHER" id="PTHR42678">
    <property type="entry name" value="AMIDASE"/>
    <property type="match status" value="1"/>
</dbReference>
<dbReference type="AlphaFoldDB" id="A0A0E1RY16"/>
<dbReference type="OrthoDB" id="566138at2759"/>
<dbReference type="EMBL" id="GG704911">
    <property type="protein sequence ID" value="EAS34828.2"/>
    <property type="molecule type" value="Genomic_DNA"/>
</dbReference>
<sequence length="579" mass="60877">MRSLLSSLLAFLSLSASKPNFGFEPHNATIDAVHAALFSGRATCRDIVSLFISQIETYNPQVNAIITLNPTALDTADALDAILRGKRIENGDFMIPTGAHNATIPTSSSSSSSSSAAAAAGLPPLFCIPMLVKDNINTFDMPTTGGSLALSALHPNRDAPVLSHLRRAGAILLAKTNLHELALEGISVSSLGGQTLNPYDLSRTPGGSSGGTGAGLAAGFGVLGLGTDTMNSVRSPASACGVVGMRPGWGLVDTQGVMPASFSQDVVGPMTRGVRDAATLLSVMEGGGVDHLSASLDVDEGRTDGKWLQGMRFGVVETFFNRTASASSDPDVSAVNTVIESALRKLHDAGATLIPITNPLYNSTDIHATMDLQIYEFQNAMDSYLSSHQRTTSPNIPASLSALYAPGSPFLLLPNQYPQIAHSLHSSPQNISYIARKQRISSLRSAIRSTFSTFSLHALIYPHQTTLAVPLGSPSQRGRNGILAAVTGFPAIALPAGYSPRSENAKEGVPVGMEILGLQGDEGRLLELAERLEGVLGAGGRVPPVLKRKTVRGWKRHVGVPELVPDKKNIPKEYPLGAR</sequence>
<dbReference type="SUPFAM" id="SSF75304">
    <property type="entry name" value="Amidase signature (AS) enzymes"/>
    <property type="match status" value="1"/>
</dbReference>
<proteinExistence type="predicted"/>
<dbReference type="InParanoid" id="A0A0E1RY16"/>
<keyword evidence="4" id="KW-1185">Reference proteome</keyword>
<evidence type="ECO:0000259" key="2">
    <source>
        <dbReference type="Pfam" id="PF01425"/>
    </source>
</evidence>
<dbReference type="Gene3D" id="3.90.1300.10">
    <property type="entry name" value="Amidase signature (AS) domain"/>
    <property type="match status" value="1"/>
</dbReference>
<dbReference type="InterPro" id="IPR036928">
    <property type="entry name" value="AS_sf"/>
</dbReference>
<dbReference type="Pfam" id="PF01425">
    <property type="entry name" value="Amidase"/>
    <property type="match status" value="1"/>
</dbReference>
<reference evidence="4" key="1">
    <citation type="journal article" date="2009" name="Genome Res.">
        <title>Comparative genomic analyses of the human fungal pathogens Coccidioides and their relatives.</title>
        <authorList>
            <person name="Sharpton T.J."/>
            <person name="Stajich J.E."/>
            <person name="Rounsley S.D."/>
            <person name="Gardner M.J."/>
            <person name="Wortman J.R."/>
            <person name="Jordar V.S."/>
            <person name="Maiti R."/>
            <person name="Kodira C.D."/>
            <person name="Neafsey D.E."/>
            <person name="Zeng Q."/>
            <person name="Hung C.-Y."/>
            <person name="McMahan C."/>
            <person name="Muszewska A."/>
            <person name="Grynberg M."/>
            <person name="Mandel M.A."/>
            <person name="Kellner E.M."/>
            <person name="Barker B.M."/>
            <person name="Galgiani J.N."/>
            <person name="Orbach M.J."/>
            <person name="Kirkland T.N."/>
            <person name="Cole G.T."/>
            <person name="Henn M.R."/>
            <person name="Birren B.W."/>
            <person name="Taylor J.W."/>
        </authorList>
    </citation>
    <scope>NUCLEOTIDE SEQUENCE [LARGE SCALE GENOMIC DNA]</scope>
    <source>
        <strain evidence="4">RS</strain>
    </source>
</reference>
<evidence type="ECO:0000256" key="1">
    <source>
        <dbReference type="SAM" id="SignalP"/>
    </source>
</evidence>
<dbReference type="GeneID" id="4568193"/>
<evidence type="ECO:0000313" key="3">
    <source>
        <dbReference type="EMBL" id="EAS34828.2"/>
    </source>
</evidence>
<dbReference type="InterPro" id="IPR023631">
    <property type="entry name" value="Amidase_dom"/>
</dbReference>
<feature type="signal peptide" evidence="1">
    <location>
        <begin position="1"/>
        <end position="17"/>
    </location>
</feature>
<dbReference type="VEuPathDB" id="FungiDB:CIMG_00182"/>
<dbReference type="PANTHER" id="PTHR42678:SF5">
    <property type="entry name" value="GLUTAMYL-TRNA(GLN) AMIDOTRANSFERASE SUBUNIT A"/>
    <property type="match status" value="1"/>
</dbReference>
<dbReference type="KEGG" id="cim:CIMG_00182"/>
<accession>A0A0E1RY16</accession>
<dbReference type="Proteomes" id="UP000001261">
    <property type="component" value="Unassembled WGS sequence"/>
</dbReference>
<name>A0A0E1RY16_COCIM</name>